<feature type="compositionally biased region" description="Basic residues" evidence="4">
    <location>
        <begin position="180"/>
        <end position="191"/>
    </location>
</feature>
<sequence length="297" mass="33046">MTIAVSAAGDTIPPFYLYPRKKMQSTYLYNATSNVVGFANGSGWMTSNDFIEFMKHFVKFAHASKEHMLCNAWTKNHIGLSLDITHVAEIVAISIQNSVNSRNIASGFQRTGIFPFNPEIFAEEDFLAAKGVNEVTLEGIETAVSYEQPAADEEVSSVGSSAVASTSHSTLDEVSPFRRVTPKKKSNRGRKPMQSAIITLPEHRKAAEDAAAKRRKSNTPLTKKRRTEKVKRSKPSSSSSEEDHDFCLNCTKLMPHKMTKNNSIKCNTCERAFHLQCVDMGNRSYFTCRNCDSDLDS</sequence>
<dbReference type="EMBL" id="KQ980936">
    <property type="protein sequence ID" value="KYN11291.1"/>
    <property type="molecule type" value="Genomic_DNA"/>
</dbReference>
<dbReference type="AlphaFoldDB" id="A0A151IUZ3"/>
<evidence type="ECO:0000259" key="5">
    <source>
        <dbReference type="SMART" id="SM00249"/>
    </source>
</evidence>
<keyword evidence="7" id="KW-1185">Reference proteome</keyword>
<evidence type="ECO:0000256" key="4">
    <source>
        <dbReference type="SAM" id="MobiDB-lite"/>
    </source>
</evidence>
<reference evidence="6 7" key="1">
    <citation type="submission" date="2015-09" db="EMBL/GenBank/DDBJ databases">
        <title>Trachymyrmex cornetzi WGS genome.</title>
        <authorList>
            <person name="Nygaard S."/>
            <person name="Hu H."/>
            <person name="Boomsma J."/>
            <person name="Zhang G."/>
        </authorList>
    </citation>
    <scope>NUCLEOTIDE SEQUENCE [LARGE SCALE GENOMIC DNA]</scope>
    <source>
        <strain evidence="6">Tcor2-1</strain>
        <tissue evidence="6">Whole body</tissue>
    </source>
</reference>
<dbReference type="InterPro" id="IPR019786">
    <property type="entry name" value="Zinc_finger_PHD-type_CS"/>
</dbReference>
<keyword evidence="1" id="KW-0479">Metal-binding</keyword>
<organism evidence="6 7">
    <name type="scientific">Trachymyrmex cornetzi</name>
    <dbReference type="NCBI Taxonomy" id="471704"/>
    <lineage>
        <taxon>Eukaryota</taxon>
        <taxon>Metazoa</taxon>
        <taxon>Ecdysozoa</taxon>
        <taxon>Arthropoda</taxon>
        <taxon>Hexapoda</taxon>
        <taxon>Insecta</taxon>
        <taxon>Pterygota</taxon>
        <taxon>Neoptera</taxon>
        <taxon>Endopterygota</taxon>
        <taxon>Hymenoptera</taxon>
        <taxon>Apocrita</taxon>
        <taxon>Aculeata</taxon>
        <taxon>Formicoidea</taxon>
        <taxon>Formicidae</taxon>
        <taxon>Myrmicinae</taxon>
        <taxon>Trachymyrmex</taxon>
    </lineage>
</organism>
<dbReference type="PROSITE" id="PS01359">
    <property type="entry name" value="ZF_PHD_1"/>
    <property type="match status" value="1"/>
</dbReference>
<dbReference type="Gene3D" id="3.30.40.10">
    <property type="entry name" value="Zinc/RING finger domain, C3HC4 (zinc finger)"/>
    <property type="match status" value="1"/>
</dbReference>
<dbReference type="InterPro" id="IPR011011">
    <property type="entry name" value="Znf_FYVE_PHD"/>
</dbReference>
<gene>
    <name evidence="6" type="ORF">ALC57_16564</name>
</gene>
<evidence type="ECO:0000313" key="7">
    <source>
        <dbReference type="Proteomes" id="UP000078492"/>
    </source>
</evidence>
<feature type="compositionally biased region" description="Basic residues" evidence="4">
    <location>
        <begin position="213"/>
        <end position="234"/>
    </location>
</feature>
<feature type="compositionally biased region" description="Low complexity" evidence="4">
    <location>
        <begin position="156"/>
        <end position="169"/>
    </location>
</feature>
<feature type="compositionally biased region" description="Basic and acidic residues" evidence="4">
    <location>
        <begin position="201"/>
        <end position="212"/>
    </location>
</feature>
<dbReference type="InterPro" id="IPR013083">
    <property type="entry name" value="Znf_RING/FYVE/PHD"/>
</dbReference>
<keyword evidence="2" id="KW-0863">Zinc-finger</keyword>
<protein>
    <recommendedName>
        <fullName evidence="5">Zinc finger PHD-type domain-containing protein</fullName>
    </recommendedName>
</protein>
<dbReference type="Proteomes" id="UP000078492">
    <property type="component" value="Unassembled WGS sequence"/>
</dbReference>
<dbReference type="SUPFAM" id="SSF57903">
    <property type="entry name" value="FYVE/PHD zinc finger"/>
    <property type="match status" value="1"/>
</dbReference>
<dbReference type="InterPro" id="IPR001965">
    <property type="entry name" value="Znf_PHD"/>
</dbReference>
<evidence type="ECO:0000313" key="6">
    <source>
        <dbReference type="EMBL" id="KYN11291.1"/>
    </source>
</evidence>
<feature type="region of interest" description="Disordered" evidence="4">
    <location>
        <begin position="148"/>
        <end position="244"/>
    </location>
</feature>
<evidence type="ECO:0000256" key="1">
    <source>
        <dbReference type="ARBA" id="ARBA00022723"/>
    </source>
</evidence>
<dbReference type="CDD" id="cd15489">
    <property type="entry name" value="PHD_SF"/>
    <property type="match status" value="1"/>
</dbReference>
<proteinExistence type="predicted"/>
<dbReference type="STRING" id="471704.A0A151IUZ3"/>
<feature type="domain" description="Zinc finger PHD-type" evidence="5">
    <location>
        <begin position="246"/>
        <end position="292"/>
    </location>
</feature>
<evidence type="ECO:0000256" key="2">
    <source>
        <dbReference type="ARBA" id="ARBA00022771"/>
    </source>
</evidence>
<keyword evidence="3" id="KW-0862">Zinc</keyword>
<name>A0A151IUZ3_9HYME</name>
<dbReference type="SMART" id="SM00249">
    <property type="entry name" value="PHD"/>
    <property type="match status" value="1"/>
</dbReference>
<dbReference type="GO" id="GO:0008270">
    <property type="term" value="F:zinc ion binding"/>
    <property type="evidence" value="ECO:0007669"/>
    <property type="project" value="UniProtKB-KW"/>
</dbReference>
<evidence type="ECO:0000256" key="3">
    <source>
        <dbReference type="ARBA" id="ARBA00022833"/>
    </source>
</evidence>
<accession>A0A151IUZ3</accession>